<sequence>MSDPDDRRLLERIAARDRVAFETFFVAHGAGVRRFVRDLVRDDGLAEELTSDVMVEVWRGAGKFGGRSRVRTWLFGIAHHKAVDALRRRRALTVPLDDLLAVASDAEGPEDAALRMAERRHLEAALASLSAEHRAVLELTFVAGFSQREIAEIVSCPVATVKTRAFYAKARLRDALATAEHPS</sequence>
<evidence type="ECO:0000256" key="1">
    <source>
        <dbReference type="ARBA" id="ARBA00010641"/>
    </source>
</evidence>
<keyword evidence="8" id="KW-1185">Reference proteome</keyword>
<feature type="domain" description="RNA polymerase sigma factor 70 region 4 type 2" evidence="6">
    <location>
        <begin position="122"/>
        <end position="172"/>
    </location>
</feature>
<dbReference type="InterPro" id="IPR013325">
    <property type="entry name" value="RNA_pol_sigma_r2"/>
</dbReference>
<comment type="similarity">
    <text evidence="1">Belongs to the sigma-70 factor family. ECF subfamily.</text>
</comment>
<evidence type="ECO:0000256" key="2">
    <source>
        <dbReference type="ARBA" id="ARBA00023015"/>
    </source>
</evidence>
<dbReference type="InterPro" id="IPR013324">
    <property type="entry name" value="RNA_pol_sigma_r3/r4-like"/>
</dbReference>
<dbReference type="RefSeq" id="WP_317996640.1">
    <property type="nucleotide sequence ID" value="NZ_AP025523.1"/>
</dbReference>
<evidence type="ECO:0000256" key="3">
    <source>
        <dbReference type="ARBA" id="ARBA00023082"/>
    </source>
</evidence>
<dbReference type="InterPro" id="IPR007627">
    <property type="entry name" value="RNA_pol_sigma70_r2"/>
</dbReference>
<protein>
    <submittedName>
        <fullName evidence="7">RNA polymerase sigma factor</fullName>
    </submittedName>
</protein>
<dbReference type="Gene3D" id="1.10.1740.10">
    <property type="match status" value="1"/>
</dbReference>
<gene>
    <name evidence="7" type="ORF">WPS_08880</name>
</gene>
<dbReference type="GO" id="GO:0003677">
    <property type="term" value="F:DNA binding"/>
    <property type="evidence" value="ECO:0007669"/>
    <property type="project" value="InterPro"/>
</dbReference>
<name>A0AAN1XU49_UNVUL</name>
<dbReference type="AlphaFoldDB" id="A0AAN1XU49"/>
<dbReference type="InterPro" id="IPR039425">
    <property type="entry name" value="RNA_pol_sigma-70-like"/>
</dbReference>
<dbReference type="PANTHER" id="PTHR43133:SF32">
    <property type="entry name" value="BLR3042 PROTEIN"/>
    <property type="match status" value="1"/>
</dbReference>
<dbReference type="NCBIfam" id="TIGR02937">
    <property type="entry name" value="sigma70-ECF"/>
    <property type="match status" value="1"/>
</dbReference>
<dbReference type="PANTHER" id="PTHR43133">
    <property type="entry name" value="RNA POLYMERASE ECF-TYPE SIGMA FACTO"/>
    <property type="match status" value="1"/>
</dbReference>
<dbReference type="InterPro" id="IPR036388">
    <property type="entry name" value="WH-like_DNA-bd_sf"/>
</dbReference>
<dbReference type="Gene3D" id="1.10.10.10">
    <property type="entry name" value="Winged helix-like DNA-binding domain superfamily/Winged helix DNA-binding domain"/>
    <property type="match status" value="1"/>
</dbReference>
<dbReference type="GO" id="GO:0006352">
    <property type="term" value="P:DNA-templated transcription initiation"/>
    <property type="evidence" value="ECO:0007669"/>
    <property type="project" value="InterPro"/>
</dbReference>
<dbReference type="Pfam" id="PF08281">
    <property type="entry name" value="Sigma70_r4_2"/>
    <property type="match status" value="1"/>
</dbReference>
<evidence type="ECO:0000259" key="6">
    <source>
        <dbReference type="Pfam" id="PF08281"/>
    </source>
</evidence>
<evidence type="ECO:0000313" key="7">
    <source>
        <dbReference type="EMBL" id="BDE05612.1"/>
    </source>
</evidence>
<accession>A0AAN1XU49</accession>
<dbReference type="SUPFAM" id="SSF88946">
    <property type="entry name" value="Sigma2 domain of RNA polymerase sigma factors"/>
    <property type="match status" value="1"/>
</dbReference>
<dbReference type="Proteomes" id="UP001317532">
    <property type="component" value="Chromosome"/>
</dbReference>
<dbReference type="EMBL" id="AP025523">
    <property type="protein sequence ID" value="BDE05612.1"/>
    <property type="molecule type" value="Genomic_DNA"/>
</dbReference>
<keyword evidence="2" id="KW-0805">Transcription regulation</keyword>
<dbReference type="SUPFAM" id="SSF88659">
    <property type="entry name" value="Sigma3 and sigma4 domains of RNA polymerase sigma factors"/>
    <property type="match status" value="1"/>
</dbReference>
<feature type="domain" description="RNA polymerase sigma-70 region 2" evidence="5">
    <location>
        <begin position="25"/>
        <end position="90"/>
    </location>
</feature>
<reference evidence="7 8" key="1">
    <citation type="journal article" date="2022" name="ISME Commun">
        <title>Vulcanimicrobium alpinus gen. nov. sp. nov., the first cultivated representative of the candidate phylum 'Eremiobacterota', is a metabolically versatile aerobic anoxygenic phototroph.</title>
        <authorList>
            <person name="Yabe S."/>
            <person name="Muto K."/>
            <person name="Abe K."/>
            <person name="Yokota A."/>
            <person name="Staudigel H."/>
            <person name="Tebo B.M."/>
        </authorList>
    </citation>
    <scope>NUCLEOTIDE SEQUENCE [LARGE SCALE GENOMIC DNA]</scope>
    <source>
        <strain evidence="7 8">WC8-2</strain>
    </source>
</reference>
<evidence type="ECO:0000313" key="8">
    <source>
        <dbReference type="Proteomes" id="UP001317532"/>
    </source>
</evidence>
<dbReference type="InterPro" id="IPR013249">
    <property type="entry name" value="RNA_pol_sigma70_r4_t2"/>
</dbReference>
<proteinExistence type="inferred from homology"/>
<keyword evidence="4" id="KW-0804">Transcription</keyword>
<dbReference type="InterPro" id="IPR014284">
    <property type="entry name" value="RNA_pol_sigma-70_dom"/>
</dbReference>
<evidence type="ECO:0000256" key="4">
    <source>
        <dbReference type="ARBA" id="ARBA00023163"/>
    </source>
</evidence>
<dbReference type="CDD" id="cd06171">
    <property type="entry name" value="Sigma70_r4"/>
    <property type="match status" value="1"/>
</dbReference>
<evidence type="ECO:0000259" key="5">
    <source>
        <dbReference type="Pfam" id="PF04542"/>
    </source>
</evidence>
<organism evidence="7 8">
    <name type="scientific">Vulcanimicrobium alpinum</name>
    <dbReference type="NCBI Taxonomy" id="3016050"/>
    <lineage>
        <taxon>Bacteria</taxon>
        <taxon>Bacillati</taxon>
        <taxon>Vulcanimicrobiota</taxon>
        <taxon>Vulcanimicrobiia</taxon>
        <taxon>Vulcanimicrobiales</taxon>
        <taxon>Vulcanimicrobiaceae</taxon>
        <taxon>Vulcanimicrobium</taxon>
    </lineage>
</organism>
<dbReference type="Pfam" id="PF04542">
    <property type="entry name" value="Sigma70_r2"/>
    <property type="match status" value="1"/>
</dbReference>
<keyword evidence="3" id="KW-0731">Sigma factor</keyword>
<dbReference type="GO" id="GO:0016987">
    <property type="term" value="F:sigma factor activity"/>
    <property type="evidence" value="ECO:0007669"/>
    <property type="project" value="UniProtKB-KW"/>
</dbReference>
<dbReference type="KEGG" id="vab:WPS_08880"/>